<feature type="signal peptide" evidence="1">
    <location>
        <begin position="1"/>
        <end position="22"/>
    </location>
</feature>
<reference evidence="3 4" key="1">
    <citation type="submission" date="2020-11" db="EMBL/GenBank/DDBJ databases">
        <title>genome sequence of strain KACC 18849.</title>
        <authorList>
            <person name="Gao J."/>
            <person name="Zhang X."/>
        </authorList>
    </citation>
    <scope>NUCLEOTIDE SEQUENCE [LARGE SCALE GENOMIC DNA]</scope>
    <source>
        <strain evidence="3 4">KACC 18849</strain>
    </source>
</reference>
<name>A0ABS0SWJ4_9CAUL</name>
<feature type="chain" id="PRO_5045126359" evidence="1">
    <location>
        <begin position="23"/>
        <end position="122"/>
    </location>
</feature>
<dbReference type="PROSITE" id="PS51257">
    <property type="entry name" value="PROKAR_LIPOPROTEIN"/>
    <property type="match status" value="1"/>
</dbReference>
<protein>
    <submittedName>
        <fullName evidence="3">Kazal domain-containing protein</fullName>
    </submittedName>
</protein>
<evidence type="ECO:0000256" key="1">
    <source>
        <dbReference type="SAM" id="SignalP"/>
    </source>
</evidence>
<dbReference type="Proteomes" id="UP000639859">
    <property type="component" value="Unassembled WGS sequence"/>
</dbReference>
<dbReference type="Pfam" id="PF00050">
    <property type="entry name" value="Kazal_1"/>
    <property type="match status" value="1"/>
</dbReference>
<evidence type="ECO:0000313" key="4">
    <source>
        <dbReference type="Proteomes" id="UP000639859"/>
    </source>
</evidence>
<dbReference type="RefSeq" id="WP_198575018.1">
    <property type="nucleotide sequence ID" value="NZ_JADWOX010000002.1"/>
</dbReference>
<dbReference type="InterPro" id="IPR036058">
    <property type="entry name" value="Kazal_dom_sf"/>
</dbReference>
<accession>A0ABS0SWJ4</accession>
<proteinExistence type="predicted"/>
<dbReference type="Gene3D" id="3.30.60.30">
    <property type="match status" value="1"/>
</dbReference>
<evidence type="ECO:0000313" key="3">
    <source>
        <dbReference type="EMBL" id="MBI1683083.1"/>
    </source>
</evidence>
<keyword evidence="1" id="KW-0732">Signal</keyword>
<keyword evidence="4" id="KW-1185">Reference proteome</keyword>
<organism evidence="3 4">
    <name type="scientific">Caulobacter hibisci</name>
    <dbReference type="NCBI Taxonomy" id="2035993"/>
    <lineage>
        <taxon>Bacteria</taxon>
        <taxon>Pseudomonadati</taxon>
        <taxon>Pseudomonadota</taxon>
        <taxon>Alphaproteobacteria</taxon>
        <taxon>Caulobacterales</taxon>
        <taxon>Caulobacteraceae</taxon>
        <taxon>Caulobacter</taxon>
    </lineage>
</organism>
<dbReference type="InterPro" id="IPR002350">
    <property type="entry name" value="Kazal_dom"/>
</dbReference>
<dbReference type="PROSITE" id="PS51465">
    <property type="entry name" value="KAZAL_2"/>
    <property type="match status" value="1"/>
</dbReference>
<gene>
    <name evidence="3" type="ORF">I4Q42_05310</name>
</gene>
<comment type="caution">
    <text evidence="3">The sequence shown here is derived from an EMBL/GenBank/DDBJ whole genome shotgun (WGS) entry which is preliminary data.</text>
</comment>
<dbReference type="EMBL" id="JADWOX010000002">
    <property type="protein sequence ID" value="MBI1683083.1"/>
    <property type="molecule type" value="Genomic_DNA"/>
</dbReference>
<sequence>MSLRSWIGLAAAVLLTACAAQPAGPSAPAPGAPPPMSRVPVAEGGMCGGIAGFQCQADLSCVMPAGACRTVADASGICRKRPQVCTMDYRPVCGCDGKTYGNACGAAGKGVSVAHEGECKPQ</sequence>
<evidence type="ECO:0000259" key="2">
    <source>
        <dbReference type="PROSITE" id="PS51465"/>
    </source>
</evidence>
<dbReference type="SMART" id="SM00280">
    <property type="entry name" value="KAZAL"/>
    <property type="match status" value="1"/>
</dbReference>
<dbReference type="SUPFAM" id="SSF100895">
    <property type="entry name" value="Kazal-type serine protease inhibitors"/>
    <property type="match status" value="1"/>
</dbReference>
<dbReference type="CDD" id="cd00104">
    <property type="entry name" value="KAZAL_FS"/>
    <property type="match status" value="1"/>
</dbReference>
<feature type="domain" description="Kazal-like" evidence="2">
    <location>
        <begin position="72"/>
        <end position="121"/>
    </location>
</feature>